<dbReference type="PROSITE" id="PS50075">
    <property type="entry name" value="CARRIER"/>
    <property type="match status" value="2"/>
</dbReference>
<proteinExistence type="predicted"/>
<evidence type="ECO:0000256" key="1">
    <source>
        <dbReference type="ARBA" id="ARBA00001957"/>
    </source>
</evidence>
<feature type="domain" description="Carrier" evidence="4">
    <location>
        <begin position="2036"/>
        <end position="2111"/>
    </location>
</feature>
<sequence length="2131" mass="234406">MALSPMPSYAQERLWLIDKLVDDKALYNTAVRFALTGSLDVEALQRALSEIVARHEALRTGFSAADGRPDVSAEVTLPFTVEDLRDCTDPDEALRRHQRETAARPFDLRHPPLLRAALYRLADERRELLIAVHHIVFDGASADVLMQELESLYPAFLVGRAPSLPPLALQPGDLARRERERADADGFRQSLSYWSEQLGDDLPLLTLPSDRTRPPRQTYNGASVSRRLSVDTGRNLDAFCRRERVTPFMTMLAAYAVTLCRHANQQDVVIGSPFALRGDKDTQGLIGFFVNTVALRLKIAGSPTFRELLHSARRTCLEAFRHADCPFGEVVAALQADRDPSHSPVFQAMLVVQGRRREVTLGDGLRMAYLGELAMERARFDVALVLDFLPDGAALSLEYNRDLFDSANAQGLLDRFCVLLDAALADPDCCVDRLPLTTATERTQLLRWASHPAQVPDGGVHALFERVARRQPDAVAVSHGAAQLTYRELDQQAERIADYFHAIGVVPGARIALCLPRIPHFLAAVLACWKVGAAYVPLDPELPEARHRYMAGDAGVAHVVTTSALAERFSGLHVTCVDDAATLTRIGESPRRQQAAIDDGNRIAYVIYTSGSTGEPKGVLVPHRAVARLFADPGPLGYGADTVMLQSVNAAFDASVLETWAPLCCGGRLVLYPGQSPDVSMLRDLITANGVNTLTLPAALLDMWVEQLSGPTGLRRIVAGGEALSATTVGRLYGLDAEVTVVNHYGPTENGILTSYYPIPRGCPSPIPIGHPVPGTGLLVLNEAGQLQPTGAVGELFVTGQGLAQGYLDRPEQTAERFVTLEIEGETVRAYRTGDLVRWQRAGDGDDALLAFMGRSDQQVKIRGFRIELGEIEARLRACPGVQDARVLVRRGAGGDRQIVAYVIDDGCHDRIEWRAQLQEALPGYMVPAAFVRLAAWPLTQNGKADLQALPAPERDDHVVLPVVPPATALEARLLSIWQSLLRIDRISVEDDFFDIGGHSLLATRLHNRVRAELGVDVPLRALFQEPTIRRFAAYLESQENEPSRAVLPPVTVAAHADDAPLSYAQQRLWFIHQFESDSAQYHIPYRLQLRGGLDIDALRTALHALIERHSVLATVFCNEGSEPRQRQKSFNSLELPVDDVSAEPPEECIAIAQLLLAREATRPFDLTNEPPLRARLVRLATDEHWLALTVHHIAADGWAMGILQQELGVLYAAARRGETASLPPLPVQYRDYAYWQRRWLDETALEPQYTFWQQRLEGLPLLHNLPLDRPRPQLQTYRGALHVQSLPRSLVDALQHLGKRHDATLFMVLHAAFALLLSRYSGETDIVVGTPVANRRDEALASLVGLFINTLVLRTDLSATPTFIDLLQHCRDYALDAYEHQDLPFELLVERLNPARSSAYTPLFQVLFALQNNEMEHLRLDGTECEPIPLAERFAKFDLALNLQVEGDVLRAEWEYNPDLFDAGTIGQMARCYATLLEAVVASPHSPIQRLPLLSDAERREVLELGNATARPYPQTLCVHTLFERQAASRPDAIAVIHEESRTSYAALNAEANRLARHLIASGVGRDVPVAIAMERGAGLIVGLLAILKAGGAYVPLDAGYPQARLAAMLDDCAPRVVLTDPATLPALESALDAAALASAPRVLDLHTDATAWAAESDANLPEPVDASHLAYVIYTSGSTGRPKGVGNEHQGIVNRLLWLQEAHPLATDDRFLQTAPLGFGASVVEIFWPLTAGAQLVLTSGDGHKDPDYLVRVIQRERIGALHFVPSMLQAFLDHPQAGDCRSLARILCGGEALHGSLARRCRERLPQAALHHLYGSSETAVLSTGWDCTRVPIPDNVPIGTPGANTRIYILDACGEPVPRGVRGEIHVAGRQVARGYLHRPELDAERFSTDPFHSDGARMYRTGDLARHLPDGSIEHLGRNDFQVKIRGQRVELGDIEAQMIAAPGIRQAVVVARDRGDGMSLAAYVVPDEMPSPEEALLEDLRRHLKAQLPAHMVPAAYCVLPRLPLNANGKLDREALPVPGVIAGTSGLQPPEDDVQRQLHGIWVELLKHDRFGVDCDFFAVGGHSLLALRVVNRIREVLAHELELKAFFTAPTIRAIAEGIHRQRIARRAAERFRQSDLDEITEF</sequence>
<comment type="caution">
    <text evidence="5">The sequence shown here is derived from an EMBL/GenBank/DDBJ whole genome shotgun (WGS) entry which is preliminary data.</text>
</comment>
<evidence type="ECO:0000259" key="4">
    <source>
        <dbReference type="PROSITE" id="PS50075"/>
    </source>
</evidence>
<dbReference type="InterPro" id="IPR001242">
    <property type="entry name" value="Condensation_dom"/>
</dbReference>
<dbReference type="Gene3D" id="1.10.1200.10">
    <property type="entry name" value="ACP-like"/>
    <property type="match status" value="1"/>
</dbReference>
<dbReference type="CDD" id="cd05930">
    <property type="entry name" value="A_NRPS"/>
    <property type="match status" value="1"/>
</dbReference>
<evidence type="ECO:0000313" key="5">
    <source>
        <dbReference type="EMBL" id="MFC5569065.1"/>
    </source>
</evidence>
<evidence type="ECO:0000256" key="3">
    <source>
        <dbReference type="ARBA" id="ARBA00022553"/>
    </source>
</evidence>
<dbReference type="InterPro" id="IPR023213">
    <property type="entry name" value="CAT-like_dom_sf"/>
</dbReference>
<dbReference type="Pfam" id="PF00501">
    <property type="entry name" value="AMP-binding"/>
    <property type="match status" value="2"/>
</dbReference>
<protein>
    <submittedName>
        <fullName evidence="5">Amino acid adenylation domain-containing protein</fullName>
    </submittedName>
</protein>
<dbReference type="NCBIfam" id="NF003417">
    <property type="entry name" value="PRK04813.1"/>
    <property type="match status" value="2"/>
</dbReference>
<name>A0ABW0SJE0_9GAMM</name>
<evidence type="ECO:0000256" key="2">
    <source>
        <dbReference type="ARBA" id="ARBA00022450"/>
    </source>
</evidence>
<dbReference type="InterPro" id="IPR020845">
    <property type="entry name" value="AMP-binding_CS"/>
</dbReference>
<accession>A0ABW0SJE0</accession>
<dbReference type="SUPFAM" id="SSF47336">
    <property type="entry name" value="ACP-like"/>
    <property type="match status" value="2"/>
</dbReference>
<dbReference type="PROSITE" id="PS00012">
    <property type="entry name" value="PHOSPHOPANTETHEINE"/>
    <property type="match status" value="1"/>
</dbReference>
<dbReference type="EMBL" id="JBHSNM010000001">
    <property type="protein sequence ID" value="MFC5569065.1"/>
    <property type="molecule type" value="Genomic_DNA"/>
</dbReference>
<keyword evidence="3" id="KW-0597">Phosphoprotein</keyword>
<dbReference type="InterPro" id="IPR000873">
    <property type="entry name" value="AMP-dep_synth/lig_dom"/>
</dbReference>
<keyword evidence="2" id="KW-0596">Phosphopantetheine</keyword>
<dbReference type="NCBIfam" id="TIGR01733">
    <property type="entry name" value="AA-adenyl-dom"/>
    <property type="match status" value="2"/>
</dbReference>
<dbReference type="CDD" id="cd19531">
    <property type="entry name" value="LCL_NRPS-like"/>
    <property type="match status" value="2"/>
</dbReference>
<reference evidence="6" key="1">
    <citation type="journal article" date="2019" name="Int. J. Syst. Evol. Microbiol.">
        <title>The Global Catalogue of Microorganisms (GCM) 10K type strain sequencing project: providing services to taxonomists for standard genome sequencing and annotation.</title>
        <authorList>
            <consortium name="The Broad Institute Genomics Platform"/>
            <consortium name="The Broad Institute Genome Sequencing Center for Infectious Disease"/>
            <person name="Wu L."/>
            <person name="Ma J."/>
        </authorList>
    </citation>
    <scope>NUCLEOTIDE SEQUENCE [LARGE SCALE GENOMIC DNA]</scope>
    <source>
        <strain evidence="6">KACC 11407</strain>
    </source>
</reference>
<dbReference type="InterPro" id="IPR036736">
    <property type="entry name" value="ACP-like_sf"/>
</dbReference>
<keyword evidence="6" id="KW-1185">Reference proteome</keyword>
<dbReference type="Gene3D" id="3.30.559.30">
    <property type="entry name" value="Nonribosomal peptide synthetase, condensation domain"/>
    <property type="match status" value="2"/>
</dbReference>
<dbReference type="InterPro" id="IPR010071">
    <property type="entry name" value="AA_adenyl_dom"/>
</dbReference>
<dbReference type="InterPro" id="IPR029058">
    <property type="entry name" value="AB_hydrolase_fold"/>
</dbReference>
<comment type="cofactor">
    <cofactor evidence="1">
        <name>pantetheine 4'-phosphate</name>
        <dbReference type="ChEBI" id="CHEBI:47942"/>
    </cofactor>
</comment>
<dbReference type="SUPFAM" id="SSF52777">
    <property type="entry name" value="CoA-dependent acyltransferases"/>
    <property type="match status" value="4"/>
</dbReference>
<dbReference type="Pfam" id="PF00550">
    <property type="entry name" value="PP-binding"/>
    <property type="match status" value="2"/>
</dbReference>
<dbReference type="Gene3D" id="3.40.50.980">
    <property type="match status" value="2"/>
</dbReference>
<organism evidence="5 6">
    <name type="scientific">Lysobacter yangpyeongensis</name>
    <dbReference type="NCBI Taxonomy" id="346182"/>
    <lineage>
        <taxon>Bacteria</taxon>
        <taxon>Pseudomonadati</taxon>
        <taxon>Pseudomonadota</taxon>
        <taxon>Gammaproteobacteria</taxon>
        <taxon>Lysobacterales</taxon>
        <taxon>Lysobacteraceae</taxon>
        <taxon>Lysobacter</taxon>
    </lineage>
</organism>
<dbReference type="Gene3D" id="3.40.50.1820">
    <property type="entry name" value="alpha/beta hydrolase"/>
    <property type="match status" value="1"/>
</dbReference>
<dbReference type="Gene3D" id="3.30.559.10">
    <property type="entry name" value="Chloramphenicol acetyltransferase-like domain"/>
    <property type="match status" value="2"/>
</dbReference>
<dbReference type="InterPro" id="IPR045851">
    <property type="entry name" value="AMP-bd_C_sf"/>
</dbReference>
<gene>
    <name evidence="5" type="ORF">ACFPN1_03160</name>
</gene>
<dbReference type="Gene3D" id="3.40.50.12780">
    <property type="entry name" value="N-terminal domain of ligase-like"/>
    <property type="match status" value="1"/>
</dbReference>
<dbReference type="PROSITE" id="PS00455">
    <property type="entry name" value="AMP_BINDING"/>
    <property type="match status" value="2"/>
</dbReference>
<dbReference type="InterPro" id="IPR025110">
    <property type="entry name" value="AMP-bd_C"/>
</dbReference>
<dbReference type="Proteomes" id="UP001596036">
    <property type="component" value="Unassembled WGS sequence"/>
</dbReference>
<dbReference type="Gene3D" id="3.30.300.30">
    <property type="match status" value="2"/>
</dbReference>
<dbReference type="Gene3D" id="2.30.38.10">
    <property type="entry name" value="Luciferase, Domain 3"/>
    <property type="match status" value="1"/>
</dbReference>
<dbReference type="InterPro" id="IPR020806">
    <property type="entry name" value="PKS_PP-bd"/>
</dbReference>
<dbReference type="Pfam" id="PF13193">
    <property type="entry name" value="AMP-binding_C"/>
    <property type="match status" value="1"/>
</dbReference>
<feature type="domain" description="Carrier" evidence="4">
    <location>
        <begin position="965"/>
        <end position="1040"/>
    </location>
</feature>
<dbReference type="SMART" id="SM00823">
    <property type="entry name" value="PKS_PP"/>
    <property type="match status" value="2"/>
</dbReference>
<dbReference type="InterPro" id="IPR006162">
    <property type="entry name" value="Ppantetheine_attach_site"/>
</dbReference>
<dbReference type="Pfam" id="PF00668">
    <property type="entry name" value="Condensation"/>
    <property type="match status" value="2"/>
</dbReference>
<dbReference type="PANTHER" id="PTHR45527:SF1">
    <property type="entry name" value="FATTY ACID SYNTHASE"/>
    <property type="match status" value="1"/>
</dbReference>
<evidence type="ECO:0000313" key="6">
    <source>
        <dbReference type="Proteomes" id="UP001596036"/>
    </source>
</evidence>
<dbReference type="InterPro" id="IPR009081">
    <property type="entry name" value="PP-bd_ACP"/>
</dbReference>
<dbReference type="InterPro" id="IPR042099">
    <property type="entry name" value="ANL_N_sf"/>
</dbReference>
<dbReference type="SUPFAM" id="SSF56801">
    <property type="entry name" value="Acetyl-CoA synthetase-like"/>
    <property type="match status" value="2"/>
</dbReference>
<dbReference type="PANTHER" id="PTHR45527">
    <property type="entry name" value="NONRIBOSOMAL PEPTIDE SYNTHETASE"/>
    <property type="match status" value="1"/>
</dbReference>